<evidence type="ECO:0000313" key="1">
    <source>
        <dbReference type="EMBL" id="NHT78929.1"/>
    </source>
</evidence>
<protein>
    <submittedName>
        <fullName evidence="1">Uncharacterized protein</fullName>
    </submittedName>
</protein>
<sequence length="64" mass="7004">MRYLDAVISSFSLDDAKAELRRHGITVTVADDGTIIDNETGERIATPIEPDVYEGADIIGYLGY</sequence>
<gene>
    <name evidence="1" type="ORF">G8E10_24835</name>
</gene>
<comment type="caution">
    <text evidence="1">The sequence shown here is derived from an EMBL/GenBank/DDBJ whole genome shotgun (WGS) entry which is preliminary data.</text>
</comment>
<keyword evidence="2" id="KW-1185">Reference proteome</keyword>
<evidence type="ECO:0000313" key="2">
    <source>
        <dbReference type="Proteomes" id="UP001155840"/>
    </source>
</evidence>
<reference evidence="1" key="1">
    <citation type="submission" date="2020-03" db="EMBL/GenBank/DDBJ databases">
        <title>Ferranicluibacter endophyticum gen. nov., sp. nov., a new genus isolated from Rubus ulmifolius Schott. stem.</title>
        <authorList>
            <person name="Roca-Couso R."/>
            <person name="Flores-Felix J.D."/>
            <person name="Igual J.M."/>
            <person name="Rivas R."/>
        </authorList>
    </citation>
    <scope>NUCLEOTIDE SEQUENCE</scope>
    <source>
        <strain evidence="1">CRRU44</strain>
    </source>
</reference>
<dbReference type="Proteomes" id="UP001155840">
    <property type="component" value="Unassembled WGS sequence"/>
</dbReference>
<name>A0AA43ZJQ3_9HYPH</name>
<accession>A0AA43ZJQ3</accession>
<dbReference type="RefSeq" id="WP_167131069.1">
    <property type="nucleotide sequence ID" value="NZ_JAANCM010000023.1"/>
</dbReference>
<dbReference type="EMBL" id="JAANCM010000023">
    <property type="protein sequence ID" value="NHT78929.1"/>
    <property type="molecule type" value="Genomic_DNA"/>
</dbReference>
<organism evidence="1 2">
    <name type="scientific">Ferranicluibacter rubi</name>
    <dbReference type="NCBI Taxonomy" id="2715133"/>
    <lineage>
        <taxon>Bacteria</taxon>
        <taxon>Pseudomonadati</taxon>
        <taxon>Pseudomonadota</taxon>
        <taxon>Alphaproteobacteria</taxon>
        <taxon>Hyphomicrobiales</taxon>
        <taxon>Rhizobiaceae</taxon>
        <taxon>Ferranicluibacter</taxon>
    </lineage>
</organism>
<proteinExistence type="predicted"/>
<dbReference type="AlphaFoldDB" id="A0AA43ZJQ3"/>